<dbReference type="AlphaFoldDB" id="A0AAV9P5V4"/>
<dbReference type="InterPro" id="IPR028565">
    <property type="entry name" value="MHD"/>
</dbReference>
<comment type="subcellular location">
    <subcellularLocation>
        <location evidence="1">Endomembrane system</location>
    </subcellularLocation>
</comment>
<dbReference type="InterPro" id="IPR050431">
    <property type="entry name" value="Adaptor_comp_med_subunit"/>
</dbReference>
<feature type="region of interest" description="Disordered" evidence="6">
    <location>
        <begin position="158"/>
        <end position="192"/>
    </location>
</feature>
<dbReference type="SUPFAM" id="SSF64356">
    <property type="entry name" value="SNARE-like"/>
    <property type="match status" value="1"/>
</dbReference>
<dbReference type="GO" id="GO:0030131">
    <property type="term" value="C:clathrin adaptor complex"/>
    <property type="evidence" value="ECO:0007669"/>
    <property type="project" value="UniProtKB-UniRule"/>
</dbReference>
<name>A0AAV9P5V4_9PEZI</name>
<proteinExistence type="inferred from homology"/>
<dbReference type="GO" id="GO:0006886">
    <property type="term" value="P:intracellular protein transport"/>
    <property type="evidence" value="ECO:0007669"/>
    <property type="project" value="UniProtKB-UniRule"/>
</dbReference>
<dbReference type="InterPro" id="IPR036168">
    <property type="entry name" value="AP2_Mu_C_sf"/>
</dbReference>
<keyword evidence="3 5" id="KW-0653">Protein transport</keyword>
<evidence type="ECO:0000256" key="5">
    <source>
        <dbReference type="PIRNR" id="PIRNR005992"/>
    </source>
</evidence>
<dbReference type="EMBL" id="JAVRRT010000010">
    <property type="protein sequence ID" value="KAK5168063.1"/>
    <property type="molecule type" value="Genomic_DNA"/>
</dbReference>
<dbReference type="InterPro" id="IPR001392">
    <property type="entry name" value="Clathrin_mu"/>
</dbReference>
<dbReference type="GO" id="GO:0012505">
    <property type="term" value="C:endomembrane system"/>
    <property type="evidence" value="ECO:0007669"/>
    <property type="project" value="UniProtKB-SubCell"/>
</dbReference>
<reference evidence="8 9" key="1">
    <citation type="submission" date="2023-08" db="EMBL/GenBank/DDBJ databases">
        <title>Black Yeasts Isolated from many extreme environments.</title>
        <authorList>
            <person name="Coleine C."/>
            <person name="Stajich J.E."/>
            <person name="Selbmann L."/>
        </authorList>
    </citation>
    <scope>NUCLEOTIDE SEQUENCE [LARGE SCALE GENOMIC DNA]</scope>
    <source>
        <strain evidence="8 9">CCFEE 5935</strain>
    </source>
</reference>
<dbReference type="SUPFAM" id="SSF49447">
    <property type="entry name" value="Second domain of Mu2 adaptin subunit (ap50) of ap2 adaptor"/>
    <property type="match status" value="1"/>
</dbReference>
<dbReference type="Gene3D" id="3.30.450.60">
    <property type="match status" value="1"/>
</dbReference>
<evidence type="ECO:0000256" key="1">
    <source>
        <dbReference type="ARBA" id="ARBA00004308"/>
    </source>
</evidence>
<dbReference type="GO" id="GO:0016192">
    <property type="term" value="P:vesicle-mediated transport"/>
    <property type="evidence" value="ECO:0007669"/>
    <property type="project" value="InterPro"/>
</dbReference>
<sequence length="565" mass="59215">MSAIDALYIFDEHNNLILDHVYTGRPPPPSIVLPLYLQQSSPRPSVIHLPSLSPPTLVYSIVQDNILFIAPTCSATTEPLVVQEFLHRVADALEEFLGSPLLASKITASYDIVAQVVAEMADAGVICQTEANALRDVVETGPGVLKNLLGSIGASGTSPALQSGGSTGIGSSGLRPQIPQVQSSQGSAIPWRRSNVRHTSNELYVDLVENLSVTIAPSGRPLAAFANGSIAFTCKVSGVPDLMLNLSTGGKGAGMGTKGHQLRRVMERVVFHPCVRLSRWKSEGMISFVPPDGRFALCGYEVDLLGTETPLTAATSSKNSAASLGLPAAIEVNTGVGTNGADFEVRLSQPAGATSSATASLQSNLARPTGSFRAQTGGDSKAPALENMTVHVPIPAGVRNVSDLRPSKGEANFNPADGSVEWRVSGKDFGIGGAVLRCTVQGPISEDDEDTGGVLNGMTATTYDYDEDGGPSAYQSQNSDTNVEYGLTSGSANGTTARDKAERNRELMPTSATLSFSVKGSLASGLKVESLLVDTKKSRGIGPEIKPYKGVKYLTVSRKGVEVRC</sequence>
<evidence type="ECO:0000313" key="8">
    <source>
        <dbReference type="EMBL" id="KAK5168063.1"/>
    </source>
</evidence>
<evidence type="ECO:0000256" key="4">
    <source>
        <dbReference type="ARBA" id="ARBA00023136"/>
    </source>
</evidence>
<feature type="compositionally biased region" description="Polar residues" evidence="6">
    <location>
        <begin position="358"/>
        <end position="378"/>
    </location>
</feature>
<feature type="region of interest" description="Disordered" evidence="6">
    <location>
        <begin position="358"/>
        <end position="379"/>
    </location>
</feature>
<keyword evidence="2 5" id="KW-0813">Transport</keyword>
<dbReference type="Proteomes" id="UP001337655">
    <property type="component" value="Unassembled WGS sequence"/>
</dbReference>
<dbReference type="PROSITE" id="PS51072">
    <property type="entry name" value="MHD"/>
    <property type="match status" value="1"/>
</dbReference>
<evidence type="ECO:0000313" key="9">
    <source>
        <dbReference type="Proteomes" id="UP001337655"/>
    </source>
</evidence>
<evidence type="ECO:0000256" key="3">
    <source>
        <dbReference type="ARBA" id="ARBA00022927"/>
    </source>
</evidence>
<dbReference type="PIRSF" id="PIRSF005992">
    <property type="entry name" value="Clathrin_mu"/>
    <property type="match status" value="1"/>
</dbReference>
<evidence type="ECO:0000256" key="2">
    <source>
        <dbReference type="ARBA" id="ARBA00022448"/>
    </source>
</evidence>
<organism evidence="8 9">
    <name type="scientific">Saxophila tyrrhenica</name>
    <dbReference type="NCBI Taxonomy" id="1690608"/>
    <lineage>
        <taxon>Eukaryota</taxon>
        <taxon>Fungi</taxon>
        <taxon>Dikarya</taxon>
        <taxon>Ascomycota</taxon>
        <taxon>Pezizomycotina</taxon>
        <taxon>Dothideomycetes</taxon>
        <taxon>Dothideomycetidae</taxon>
        <taxon>Mycosphaerellales</taxon>
        <taxon>Extremaceae</taxon>
        <taxon>Saxophila</taxon>
    </lineage>
</organism>
<accession>A0AAV9P5V4</accession>
<dbReference type="PRINTS" id="PR00314">
    <property type="entry name" value="CLATHRINADPT"/>
</dbReference>
<dbReference type="Gene3D" id="2.60.40.1170">
    <property type="entry name" value="Mu homology domain, subdomain B"/>
    <property type="match status" value="1"/>
</dbReference>
<protein>
    <recommendedName>
        <fullName evidence="7">MHD domain-containing protein</fullName>
    </recommendedName>
</protein>
<keyword evidence="9" id="KW-1185">Reference proteome</keyword>
<dbReference type="GeneID" id="89927971"/>
<evidence type="ECO:0000256" key="6">
    <source>
        <dbReference type="SAM" id="MobiDB-lite"/>
    </source>
</evidence>
<keyword evidence="4" id="KW-0472">Membrane</keyword>
<feature type="domain" description="MHD" evidence="7">
    <location>
        <begin position="200"/>
        <end position="564"/>
    </location>
</feature>
<dbReference type="Pfam" id="PF00928">
    <property type="entry name" value="Adap_comp_sub"/>
    <property type="match status" value="1"/>
</dbReference>
<comment type="caution">
    <text evidence="8">The sequence shown here is derived from an EMBL/GenBank/DDBJ whole genome shotgun (WGS) entry which is preliminary data.</text>
</comment>
<dbReference type="RefSeq" id="XP_064657673.1">
    <property type="nucleotide sequence ID" value="XM_064803872.1"/>
</dbReference>
<comment type="similarity">
    <text evidence="5">Belongs to the adaptor complexes medium subunit family.</text>
</comment>
<dbReference type="CDD" id="cd14837">
    <property type="entry name" value="AP3_Mu_N"/>
    <property type="match status" value="1"/>
</dbReference>
<evidence type="ECO:0000259" key="7">
    <source>
        <dbReference type="PROSITE" id="PS51072"/>
    </source>
</evidence>
<dbReference type="InterPro" id="IPR011012">
    <property type="entry name" value="Longin-like_dom_sf"/>
</dbReference>
<gene>
    <name evidence="8" type="ORF">LTR77_006631</name>
</gene>
<dbReference type="PANTHER" id="PTHR10529">
    <property type="entry name" value="AP COMPLEX SUBUNIT MU"/>
    <property type="match status" value="1"/>
</dbReference>